<protein>
    <recommendedName>
        <fullName evidence="3">Pyrrolo-quinoline quinone repeat domain-containing protein</fullName>
    </recommendedName>
</protein>
<proteinExistence type="predicted"/>
<dbReference type="Pfam" id="PF13360">
    <property type="entry name" value="PQQ_2"/>
    <property type="match status" value="2"/>
</dbReference>
<keyword evidence="2" id="KW-0472">Membrane</keyword>
<feature type="compositionally biased region" description="Pro residues" evidence="1">
    <location>
        <begin position="65"/>
        <end position="84"/>
    </location>
</feature>
<dbReference type="InterPro" id="IPR002372">
    <property type="entry name" value="PQQ_rpt_dom"/>
</dbReference>
<name>A0A3Q9EWI9_9ACTN</name>
<feature type="compositionally biased region" description="Low complexity" evidence="1">
    <location>
        <begin position="55"/>
        <end position="64"/>
    </location>
</feature>
<accession>A0A3Q9EWI9</accession>
<feature type="domain" description="Pyrrolo-quinoline quinone repeat" evidence="3">
    <location>
        <begin position="360"/>
        <end position="523"/>
    </location>
</feature>
<dbReference type="KEGG" id="scya:EJ357_33775"/>
<gene>
    <name evidence="4" type="ORF">EJ357_33775</name>
</gene>
<dbReference type="InterPro" id="IPR015943">
    <property type="entry name" value="WD40/YVTN_repeat-like_dom_sf"/>
</dbReference>
<keyword evidence="2" id="KW-0812">Transmembrane</keyword>
<feature type="compositionally biased region" description="Low complexity" evidence="1">
    <location>
        <begin position="85"/>
        <end position="110"/>
    </location>
</feature>
<dbReference type="Gene3D" id="2.130.10.10">
    <property type="entry name" value="YVTN repeat-like/Quinoprotein amine dehydrogenase"/>
    <property type="match status" value="2"/>
</dbReference>
<organism evidence="4 5">
    <name type="scientific">Streptomyces cyaneochromogenes</name>
    <dbReference type="NCBI Taxonomy" id="2496836"/>
    <lineage>
        <taxon>Bacteria</taxon>
        <taxon>Bacillati</taxon>
        <taxon>Actinomycetota</taxon>
        <taxon>Actinomycetes</taxon>
        <taxon>Kitasatosporales</taxon>
        <taxon>Streptomycetaceae</taxon>
        <taxon>Streptomyces</taxon>
    </lineage>
</organism>
<dbReference type="PANTHER" id="PTHR34512">
    <property type="entry name" value="CELL SURFACE PROTEIN"/>
    <property type="match status" value="1"/>
</dbReference>
<evidence type="ECO:0000259" key="3">
    <source>
        <dbReference type="Pfam" id="PF13360"/>
    </source>
</evidence>
<evidence type="ECO:0000313" key="4">
    <source>
        <dbReference type="EMBL" id="AZQ37817.1"/>
    </source>
</evidence>
<feature type="domain" description="Pyrrolo-quinoline quinone repeat" evidence="3">
    <location>
        <begin position="172"/>
        <end position="317"/>
    </location>
</feature>
<reference evidence="4 5" key="1">
    <citation type="journal article" date="2019" name="Int. J. Syst. Evol. Microbiol.">
        <title>Streptomyces cyaneochromogenes sp. nov., a blue pigment-producing actinomycete from manganese-contaminated soil.</title>
        <authorList>
            <person name="Tang X."/>
            <person name="Zhao J."/>
            <person name="Li K."/>
            <person name="Chen Z."/>
            <person name="Sun Y."/>
            <person name="Gao J."/>
        </authorList>
    </citation>
    <scope>NUCLEOTIDE SEQUENCE [LARGE SCALE GENOMIC DNA]</scope>
    <source>
        <strain evidence="4 5">MK-45</strain>
    </source>
</reference>
<dbReference type="AlphaFoldDB" id="A0A3Q9EWI9"/>
<dbReference type="SUPFAM" id="SSF50998">
    <property type="entry name" value="Quinoprotein alcohol dehydrogenase-like"/>
    <property type="match status" value="2"/>
</dbReference>
<feature type="compositionally biased region" description="Gly residues" evidence="1">
    <location>
        <begin position="118"/>
        <end position="128"/>
    </location>
</feature>
<feature type="region of interest" description="Disordered" evidence="1">
    <location>
        <begin position="1"/>
        <end position="136"/>
    </location>
</feature>
<evidence type="ECO:0000256" key="1">
    <source>
        <dbReference type="SAM" id="MobiDB-lite"/>
    </source>
</evidence>
<sequence>MSTDGMQGAGGGYGQQPPPPVPPPGYGYPQQPPAPPQSPPQGPPQSPPQPPQPPQQYGYGAPQQAPQPGPPQAPPPGYGYPQQPPQGYGHPQQPPQGYGHPQQPQQGPGYPQQPPQGYGYGAPGGPAGPVGPPHHGNARKKPVGMIVLLVMAVLVLSGAGYGAWYMFVGSASNNVLWSVAAPKPAGNSVGSNIDGNRGTWFTDKAVVQVLTGGVKAYDLDTGKQLWATSLPGGSNHSCIAPEYSSGDIGVVTHGEGKACDHVVAYDLNTGKELWDKKISLGDSSDGASVARAGDVVLINGGNTALALKAADGTPAWNPKRFATADCPSGGFSGGEALLRVRHCQINDPDDPDWGDGWDEVSLVDPATGKPRWTYRHEIPEDSFGELSSGNVLSTSPIVMIREGDNGEALFSLDDKTGKVRSEFSPAKPAEYLQTHGSDGGRWPEAGVFGDTFVMGVSEGNSKGLMVAYDLDSGKQLWKTESVQFKEYYPLPAAGSDRILAYVTNNDNDKGAELVEFGAEDGAMNTVVEYPEKVDKGMSISAMPFWNKDRLYVSEAKPSVLAGEQAYTLVALPTTD</sequence>
<feature type="transmembrane region" description="Helical" evidence="2">
    <location>
        <begin position="143"/>
        <end position="167"/>
    </location>
</feature>
<feature type="compositionally biased region" description="Pro residues" evidence="1">
    <location>
        <begin position="16"/>
        <end position="54"/>
    </location>
</feature>
<dbReference type="OrthoDB" id="3944519at2"/>
<dbReference type="PANTHER" id="PTHR34512:SF30">
    <property type="entry name" value="OUTER MEMBRANE PROTEIN ASSEMBLY FACTOR BAMB"/>
    <property type="match status" value="1"/>
</dbReference>
<evidence type="ECO:0000313" key="5">
    <source>
        <dbReference type="Proteomes" id="UP000280298"/>
    </source>
</evidence>
<keyword evidence="2" id="KW-1133">Transmembrane helix</keyword>
<dbReference type="InterPro" id="IPR011047">
    <property type="entry name" value="Quinoprotein_ADH-like_sf"/>
</dbReference>
<keyword evidence="5" id="KW-1185">Reference proteome</keyword>
<dbReference type="EMBL" id="CP034539">
    <property type="protein sequence ID" value="AZQ37817.1"/>
    <property type="molecule type" value="Genomic_DNA"/>
</dbReference>
<dbReference type="Proteomes" id="UP000280298">
    <property type="component" value="Chromosome"/>
</dbReference>
<evidence type="ECO:0000256" key="2">
    <source>
        <dbReference type="SAM" id="Phobius"/>
    </source>
</evidence>